<dbReference type="PANTHER" id="PTHR43861:SF1">
    <property type="entry name" value="TRANS-ACONITATE 2-METHYLTRANSFERASE"/>
    <property type="match status" value="1"/>
</dbReference>
<dbReference type="GO" id="GO:0032259">
    <property type="term" value="P:methylation"/>
    <property type="evidence" value="ECO:0007669"/>
    <property type="project" value="UniProtKB-KW"/>
</dbReference>
<dbReference type="CDD" id="cd02440">
    <property type="entry name" value="AdoMet_MTases"/>
    <property type="match status" value="1"/>
</dbReference>
<dbReference type="RefSeq" id="WP_202246420.1">
    <property type="nucleotide sequence ID" value="NZ_JAESIY010000014.1"/>
</dbReference>
<dbReference type="Proteomes" id="UP000659388">
    <property type="component" value="Unassembled WGS sequence"/>
</dbReference>
<keyword evidence="2" id="KW-0808">Transferase</keyword>
<protein>
    <submittedName>
        <fullName evidence="2">Methyltransferase domain-containing protein</fullName>
    </submittedName>
</protein>
<reference evidence="2" key="1">
    <citation type="submission" date="2021-01" db="EMBL/GenBank/DDBJ databases">
        <title>Fulvivirga kasyanovii gen. nov., sp nov., a novel member of the phylum Bacteroidetes isolated from seawater in a mussel farm.</title>
        <authorList>
            <person name="Zhao L.-H."/>
            <person name="Wang Z.-J."/>
        </authorList>
    </citation>
    <scope>NUCLEOTIDE SEQUENCE</scope>
    <source>
        <strain evidence="2">2943</strain>
    </source>
</reference>
<evidence type="ECO:0000313" key="3">
    <source>
        <dbReference type="Proteomes" id="UP000659388"/>
    </source>
</evidence>
<dbReference type="InterPro" id="IPR029063">
    <property type="entry name" value="SAM-dependent_MTases_sf"/>
</dbReference>
<evidence type="ECO:0000313" key="2">
    <source>
        <dbReference type="EMBL" id="MBL3658628.1"/>
    </source>
</evidence>
<dbReference type="EMBL" id="JAESIY010000014">
    <property type="protein sequence ID" value="MBL3658628.1"/>
    <property type="molecule type" value="Genomic_DNA"/>
</dbReference>
<dbReference type="Gene3D" id="3.40.50.150">
    <property type="entry name" value="Vaccinia Virus protein VP39"/>
    <property type="match status" value="1"/>
</dbReference>
<sequence>MEWDTTLYEDKHAFVFDYGNSLISLLNPQPGERILDVGCGTGELTYEISKLGAEVKGIDLSEDMIKRAKEKYPNVPFSTKDAAHFHFKHAFDAIFSNAALHWVKNYQGAIKSMYSSLKHGGRIVLEFGGKGNVDTIIRQLKTELKRADYDQAAALEPWYFPSIGEYAAELEKEGFEVTLAQLYERPTQLADQEKGIEDWITMFGKVFFEGINKVEQIQIAKKVQQGVFHQLFHDDQWYADYKRIRVVAVKK</sequence>
<keyword evidence="2" id="KW-0489">Methyltransferase</keyword>
<comment type="caution">
    <text evidence="2">The sequence shown here is derived from an EMBL/GenBank/DDBJ whole genome shotgun (WGS) entry which is preliminary data.</text>
</comment>
<evidence type="ECO:0000259" key="1">
    <source>
        <dbReference type="Pfam" id="PF08241"/>
    </source>
</evidence>
<dbReference type="InterPro" id="IPR013216">
    <property type="entry name" value="Methyltransf_11"/>
</dbReference>
<keyword evidence="3" id="KW-1185">Reference proteome</keyword>
<feature type="domain" description="Methyltransferase type 11" evidence="1">
    <location>
        <begin position="35"/>
        <end position="125"/>
    </location>
</feature>
<accession>A0A937K0S0</accession>
<proteinExistence type="predicted"/>
<organism evidence="2 3">
    <name type="scientific">Fulvivirga sediminis</name>
    <dbReference type="NCBI Taxonomy" id="2803949"/>
    <lineage>
        <taxon>Bacteria</taxon>
        <taxon>Pseudomonadati</taxon>
        <taxon>Bacteroidota</taxon>
        <taxon>Cytophagia</taxon>
        <taxon>Cytophagales</taxon>
        <taxon>Fulvivirgaceae</taxon>
        <taxon>Fulvivirga</taxon>
    </lineage>
</organism>
<name>A0A937K0S0_9BACT</name>
<dbReference type="PANTHER" id="PTHR43861">
    <property type="entry name" value="TRANS-ACONITATE 2-METHYLTRANSFERASE-RELATED"/>
    <property type="match status" value="1"/>
</dbReference>
<dbReference type="SUPFAM" id="SSF53335">
    <property type="entry name" value="S-adenosyl-L-methionine-dependent methyltransferases"/>
    <property type="match status" value="1"/>
</dbReference>
<dbReference type="AlphaFoldDB" id="A0A937K0S0"/>
<dbReference type="Pfam" id="PF08241">
    <property type="entry name" value="Methyltransf_11"/>
    <property type="match status" value="1"/>
</dbReference>
<gene>
    <name evidence="2" type="ORF">JL102_20930</name>
</gene>
<dbReference type="GO" id="GO:0008757">
    <property type="term" value="F:S-adenosylmethionine-dependent methyltransferase activity"/>
    <property type="evidence" value="ECO:0007669"/>
    <property type="project" value="InterPro"/>
</dbReference>